<dbReference type="PANTHER" id="PTHR43223">
    <property type="entry name" value="ALKYL/ARYL-SULFATASE"/>
    <property type="match status" value="1"/>
</dbReference>
<dbReference type="EC" id="3.1.2.6" evidence="5"/>
<keyword evidence="6" id="KW-1185">Reference proteome</keyword>
<dbReference type="CDD" id="cd07710">
    <property type="entry name" value="arylsulfatase_Sdsa1-like_MBL-fold"/>
    <property type="match status" value="1"/>
</dbReference>
<dbReference type="SMART" id="SM00849">
    <property type="entry name" value="Lactamase_B"/>
    <property type="match status" value="1"/>
</dbReference>
<dbReference type="InterPro" id="IPR001279">
    <property type="entry name" value="Metallo-B-lactamas"/>
</dbReference>
<dbReference type="InterPro" id="IPR038536">
    <property type="entry name" value="Alkyl/aryl-sulf_dimr_sf"/>
</dbReference>
<proteinExistence type="predicted"/>
<dbReference type="GO" id="GO:0004416">
    <property type="term" value="F:hydroxyacylglutathione hydrolase activity"/>
    <property type="evidence" value="ECO:0007669"/>
    <property type="project" value="UniProtKB-EC"/>
</dbReference>
<accession>A0A5B9QPC6</accession>
<protein>
    <submittedName>
        <fullName evidence="5">Hydroxyacylglutathione hydrolase</fullName>
        <ecNumber evidence="5">3.1.2.6</ecNumber>
    </submittedName>
</protein>
<dbReference type="Pfam" id="PF14863">
    <property type="entry name" value="Alkyl_sulf_dimr"/>
    <property type="match status" value="1"/>
</dbReference>
<evidence type="ECO:0000259" key="4">
    <source>
        <dbReference type="SMART" id="SM00849"/>
    </source>
</evidence>
<dbReference type="InterPro" id="IPR029228">
    <property type="entry name" value="Alkyl_sulf_dimr"/>
</dbReference>
<dbReference type="Pfam" id="PF05935">
    <property type="entry name" value="Arylsulfotrans"/>
    <property type="match status" value="1"/>
</dbReference>
<keyword evidence="1" id="KW-0175">Coiled coil</keyword>
<dbReference type="RefSeq" id="WP_068132152.1">
    <property type="nucleotide sequence ID" value="NZ_CP042914.1"/>
</dbReference>
<dbReference type="GO" id="GO:0018909">
    <property type="term" value="P:dodecyl sulfate metabolic process"/>
    <property type="evidence" value="ECO:0007669"/>
    <property type="project" value="InterPro"/>
</dbReference>
<feature type="region of interest" description="Disordered" evidence="2">
    <location>
        <begin position="454"/>
        <end position="473"/>
    </location>
</feature>
<evidence type="ECO:0000313" key="6">
    <source>
        <dbReference type="Proteomes" id="UP000325286"/>
    </source>
</evidence>
<dbReference type="Proteomes" id="UP000325286">
    <property type="component" value="Chromosome"/>
</dbReference>
<dbReference type="InterPro" id="IPR010262">
    <property type="entry name" value="Arylsulfotransferase_bact"/>
</dbReference>
<dbReference type="GO" id="GO:0004062">
    <property type="term" value="F:aryl sulfotransferase activity"/>
    <property type="evidence" value="ECO:0007669"/>
    <property type="project" value="InterPro"/>
</dbReference>
<keyword evidence="5" id="KW-0378">Hydrolase</keyword>
<evidence type="ECO:0000256" key="2">
    <source>
        <dbReference type="SAM" id="MobiDB-lite"/>
    </source>
</evidence>
<sequence length="918" mass="100812" precursor="true">MRHHLPIIFTCLLAAGLLLPSPTLAQDNAATRKLTQQNEQFKEQIMQVADNVHVAVGYSVANVSMIVGEDGVIIIDTGMMPEAAEKIAKKFRELTDKPVVAIIYTHSHGDHTGGAAMFLGTKRPQIWGHKNFGSESGPWKAGGLTYQNVRGARQAGFKLPPDQRINNGVAPARYPKRGGEVFSSNEGTNPTHFLDVERKKINVAGVELELTSSPGETNDGISVWYPAGKVLFAGDTFYRSFPNLYAIRGTPQRQTRLWARSLAKMADRKADALVGGHTVPVVGADEVSRVLGDYRDAVQFVHDKTVEGINKGLTPDELVEYVQLPERLANSEYLQPFYGHPDWGVRQTFNNYLGWFDGNPSNLFPLPPKAEAERMVKLVGGKDKLLAAAEEALESDDNQWAAQLADQLLALDKNDTDAKLVKADALTKLARTMVNATARNYYLTVARELRKQVSNEKAEGETQAGSRQPKEAPSIASIGDAVMKKIDLALPDELYQGYLFWHQADELATDVVNYAMLLDAEGKVVHRWDTDLTGGGHTSYLLDSGGLLRTGRKDRKYLAGQPVAATDTLQITDTTGKAVWELSAKDVRFNGNKITFHHDMLPIPNGNILVLIYEEISPTEAAAAGWSAGKEKTVWSDGVLEIKPDLEKGSHEVVWHWRFIDHMIQDQNANAANFGAIADHPEKIDGHFPKSYAPMNAVRQHLNAIDYHAGMDQILISSFIYNEIWVIDHSTTIEQAAGSTGGRSGKGGDLLFRYGNPASYARGTEKHRLFQNQHDANWVDEGLPGAGNILVFNNNTGTRSIARVGAGGAAAAAAQEQLEGMSNVHEIRPTLANGRYVMGKAGAFEAKQIWFWEHKDFFAPFQGGARRLPNGNTLLTDTVGRRVWEVASDGDVVVRYDGPAPAFKTFKYSAEQVADLLE</sequence>
<organism evidence="5 6">
    <name type="scientific">Roseimaritima ulvae</name>
    <dbReference type="NCBI Taxonomy" id="980254"/>
    <lineage>
        <taxon>Bacteria</taxon>
        <taxon>Pseudomonadati</taxon>
        <taxon>Planctomycetota</taxon>
        <taxon>Planctomycetia</taxon>
        <taxon>Pirellulales</taxon>
        <taxon>Pirellulaceae</taxon>
        <taxon>Roseimaritima</taxon>
    </lineage>
</organism>
<dbReference type="InterPro" id="IPR052195">
    <property type="entry name" value="Bact_Alkyl/Aryl-Sulfatase"/>
</dbReference>
<evidence type="ECO:0000256" key="1">
    <source>
        <dbReference type="SAM" id="Coils"/>
    </source>
</evidence>
<feature type="signal peptide" evidence="3">
    <location>
        <begin position="1"/>
        <end position="25"/>
    </location>
</feature>
<feature type="chain" id="PRO_5022671781" evidence="3">
    <location>
        <begin position="26"/>
        <end position="918"/>
    </location>
</feature>
<keyword evidence="3" id="KW-0732">Signal</keyword>
<evidence type="ECO:0000256" key="3">
    <source>
        <dbReference type="SAM" id="SignalP"/>
    </source>
</evidence>
<dbReference type="AlphaFoldDB" id="A0A5B9QPC6"/>
<dbReference type="GO" id="GO:0046983">
    <property type="term" value="F:protein dimerization activity"/>
    <property type="evidence" value="ECO:0007669"/>
    <property type="project" value="InterPro"/>
</dbReference>
<dbReference type="Gene3D" id="3.60.15.30">
    <property type="entry name" value="Metallo-beta-lactamase domain"/>
    <property type="match status" value="1"/>
</dbReference>
<dbReference type="KEGG" id="rul:UC8_28320"/>
<feature type="domain" description="Metallo-beta-lactamase" evidence="4">
    <location>
        <begin position="60"/>
        <end position="277"/>
    </location>
</feature>
<dbReference type="Pfam" id="PF00753">
    <property type="entry name" value="Lactamase_B"/>
    <property type="match status" value="1"/>
</dbReference>
<evidence type="ECO:0000313" key="5">
    <source>
        <dbReference type="EMBL" id="QEG40814.1"/>
    </source>
</evidence>
<dbReference type="InterPro" id="IPR036866">
    <property type="entry name" value="RibonucZ/Hydroxyglut_hydro"/>
</dbReference>
<feature type="coiled-coil region" evidence="1">
    <location>
        <begin position="24"/>
        <end position="51"/>
    </location>
</feature>
<gene>
    <name evidence="5" type="primary">gloB_1</name>
    <name evidence="5" type="ORF">UC8_28320</name>
</gene>
<dbReference type="PANTHER" id="PTHR43223:SF1">
    <property type="entry name" value="ALKYL_ARYL-SULFATASE BDS1"/>
    <property type="match status" value="1"/>
</dbReference>
<dbReference type="InterPro" id="IPR044097">
    <property type="entry name" value="Bds1/SdsA1_MBL-fold"/>
</dbReference>
<reference evidence="5 6" key="1">
    <citation type="submission" date="2019-08" db="EMBL/GenBank/DDBJ databases">
        <title>Deep-cultivation of Planctomycetes and their phenomic and genomic characterization uncovers novel biology.</title>
        <authorList>
            <person name="Wiegand S."/>
            <person name="Jogler M."/>
            <person name="Boedeker C."/>
            <person name="Pinto D."/>
            <person name="Vollmers J."/>
            <person name="Rivas-Marin E."/>
            <person name="Kohn T."/>
            <person name="Peeters S.H."/>
            <person name="Heuer A."/>
            <person name="Rast P."/>
            <person name="Oberbeckmann S."/>
            <person name="Bunk B."/>
            <person name="Jeske O."/>
            <person name="Meyerdierks A."/>
            <person name="Storesund J.E."/>
            <person name="Kallscheuer N."/>
            <person name="Luecker S."/>
            <person name="Lage O.M."/>
            <person name="Pohl T."/>
            <person name="Merkel B.J."/>
            <person name="Hornburger P."/>
            <person name="Mueller R.-W."/>
            <person name="Bruemmer F."/>
            <person name="Labrenz M."/>
            <person name="Spormann A.M."/>
            <person name="Op den Camp H."/>
            <person name="Overmann J."/>
            <person name="Amann R."/>
            <person name="Jetten M.S.M."/>
            <person name="Mascher T."/>
            <person name="Medema M.H."/>
            <person name="Devos D.P."/>
            <person name="Kaster A.-K."/>
            <person name="Ovreas L."/>
            <person name="Rohde M."/>
            <person name="Galperin M.Y."/>
            <person name="Jogler C."/>
        </authorList>
    </citation>
    <scope>NUCLEOTIDE SEQUENCE [LARGE SCALE GENOMIC DNA]</scope>
    <source>
        <strain evidence="5 6">UC8</strain>
    </source>
</reference>
<dbReference type="SUPFAM" id="SSF56281">
    <property type="entry name" value="Metallo-hydrolase/oxidoreductase"/>
    <property type="match status" value="1"/>
</dbReference>
<dbReference type="OrthoDB" id="264813at2"/>
<dbReference type="GO" id="GO:0018741">
    <property type="term" value="F:linear primary-alkylsulfatase activity"/>
    <property type="evidence" value="ECO:0007669"/>
    <property type="project" value="InterPro"/>
</dbReference>
<name>A0A5B9QPC6_9BACT</name>
<dbReference type="EMBL" id="CP042914">
    <property type="protein sequence ID" value="QEG40814.1"/>
    <property type="molecule type" value="Genomic_DNA"/>
</dbReference>
<dbReference type="Gene3D" id="1.25.40.880">
    <property type="entry name" value="Alkyl sulfatase, dimerisation domain"/>
    <property type="match status" value="1"/>
</dbReference>